<evidence type="ECO:0000256" key="2">
    <source>
        <dbReference type="SAM" id="Phobius"/>
    </source>
</evidence>
<keyword evidence="5" id="KW-1185">Reference proteome</keyword>
<feature type="transmembrane region" description="Helical" evidence="2">
    <location>
        <begin position="6"/>
        <end position="24"/>
    </location>
</feature>
<dbReference type="SUPFAM" id="SSF56436">
    <property type="entry name" value="C-type lectin-like"/>
    <property type="match status" value="1"/>
</dbReference>
<reference evidence="5" key="1">
    <citation type="submission" date="2013-03" db="EMBL/GenBank/DDBJ databases">
        <authorList>
            <person name="Jeffery W."/>
            <person name="Warren W."/>
            <person name="Wilson R.K."/>
        </authorList>
    </citation>
    <scope>NUCLEOTIDE SEQUENCE</scope>
    <source>
        <strain evidence="5">female</strain>
    </source>
</reference>
<sequence length="149" mass="17372">MRELYYTLLYCLWVDLISLLFMPFRYHFVNINKNWTEAQSYCRQTYTDLATINNVEEMNKLKSTVEGKVVHYAWTGLQKGDGQKWQWSLNDNSAYYNWSSGEPNNAANSNSCVNMYANGKWNDDNCLTSFAFVCYTGKTCAVYEVAFFT</sequence>
<proteinExistence type="predicted"/>
<dbReference type="Gene3D" id="3.10.100.10">
    <property type="entry name" value="Mannose-Binding Protein A, subunit A"/>
    <property type="match status" value="1"/>
</dbReference>
<feature type="domain" description="C-type lectin" evidence="3">
    <location>
        <begin position="21"/>
        <end position="135"/>
    </location>
</feature>
<dbReference type="PROSITE" id="PS50041">
    <property type="entry name" value="C_TYPE_LECTIN_2"/>
    <property type="match status" value="1"/>
</dbReference>
<keyword evidence="1" id="KW-1015">Disulfide bond</keyword>
<dbReference type="PANTHER" id="PTHR45784">
    <property type="entry name" value="C-TYPE LECTIN DOMAIN FAMILY 20 MEMBER A-RELATED"/>
    <property type="match status" value="1"/>
</dbReference>
<reference evidence="4" key="3">
    <citation type="submission" date="2025-08" db="UniProtKB">
        <authorList>
            <consortium name="Ensembl"/>
        </authorList>
    </citation>
    <scope>IDENTIFICATION</scope>
</reference>
<dbReference type="Ensembl" id="ENSAMXT00000042031.1">
    <property type="protein sequence ID" value="ENSAMXP00000044896.1"/>
    <property type="gene ID" value="ENSAMXG00000033223.1"/>
</dbReference>
<evidence type="ECO:0000259" key="3">
    <source>
        <dbReference type="PROSITE" id="PS50041"/>
    </source>
</evidence>
<dbReference type="InParanoid" id="A0A3B1JT22"/>
<name>A0A3B1JT22_ASTMX</name>
<dbReference type="InterPro" id="IPR001304">
    <property type="entry name" value="C-type_lectin-like"/>
</dbReference>
<organism evidence="4 5">
    <name type="scientific">Astyanax mexicanus</name>
    <name type="common">Blind cave fish</name>
    <name type="synonym">Astyanax fasciatus mexicanus</name>
    <dbReference type="NCBI Taxonomy" id="7994"/>
    <lineage>
        <taxon>Eukaryota</taxon>
        <taxon>Metazoa</taxon>
        <taxon>Chordata</taxon>
        <taxon>Craniata</taxon>
        <taxon>Vertebrata</taxon>
        <taxon>Euteleostomi</taxon>
        <taxon>Actinopterygii</taxon>
        <taxon>Neopterygii</taxon>
        <taxon>Teleostei</taxon>
        <taxon>Ostariophysi</taxon>
        <taxon>Characiformes</taxon>
        <taxon>Characoidei</taxon>
        <taxon>Acestrorhamphidae</taxon>
        <taxon>Acestrorhamphinae</taxon>
        <taxon>Astyanax</taxon>
    </lineage>
</organism>
<dbReference type="Pfam" id="PF00059">
    <property type="entry name" value="Lectin_C"/>
    <property type="match status" value="1"/>
</dbReference>
<reference evidence="5" key="2">
    <citation type="journal article" date="2014" name="Nat. Commun.">
        <title>The cavefish genome reveals candidate genes for eye loss.</title>
        <authorList>
            <person name="McGaugh S.E."/>
            <person name="Gross J.B."/>
            <person name="Aken B."/>
            <person name="Blin M."/>
            <person name="Borowsky R."/>
            <person name="Chalopin D."/>
            <person name="Hinaux H."/>
            <person name="Jeffery W.R."/>
            <person name="Keene A."/>
            <person name="Ma L."/>
            <person name="Minx P."/>
            <person name="Murphy D."/>
            <person name="O'Quin K.E."/>
            <person name="Retaux S."/>
            <person name="Rohner N."/>
            <person name="Searle S.M."/>
            <person name="Stahl B.A."/>
            <person name="Tabin C."/>
            <person name="Volff J.N."/>
            <person name="Yoshizawa M."/>
            <person name="Warren W.C."/>
        </authorList>
    </citation>
    <scope>NUCLEOTIDE SEQUENCE [LARGE SCALE GENOMIC DNA]</scope>
    <source>
        <strain evidence="5">female</strain>
    </source>
</reference>
<evidence type="ECO:0000313" key="5">
    <source>
        <dbReference type="Proteomes" id="UP000018467"/>
    </source>
</evidence>
<dbReference type="PANTHER" id="PTHR45784:SF3">
    <property type="entry name" value="C-TYPE LECTIN DOMAIN FAMILY 4 MEMBER K-LIKE-RELATED"/>
    <property type="match status" value="1"/>
</dbReference>
<dbReference type="SMART" id="SM00034">
    <property type="entry name" value="CLECT"/>
    <property type="match status" value="1"/>
</dbReference>
<dbReference type="InterPro" id="IPR018378">
    <property type="entry name" value="C-type_lectin_CS"/>
</dbReference>
<evidence type="ECO:0000313" key="4">
    <source>
        <dbReference type="Ensembl" id="ENSAMXP00000044896.1"/>
    </source>
</evidence>
<accession>A0A3B1JT22</accession>
<dbReference type="GeneTree" id="ENSGT01100000263473"/>
<dbReference type="InterPro" id="IPR016186">
    <property type="entry name" value="C-type_lectin-like/link_sf"/>
</dbReference>
<dbReference type="InterPro" id="IPR016187">
    <property type="entry name" value="CTDL_fold"/>
</dbReference>
<keyword evidence="2" id="KW-0472">Membrane</keyword>
<dbReference type="Bgee" id="ENSAMXG00000033223">
    <property type="expression patterns" value="Expressed in pharyngeal gill"/>
</dbReference>
<protein>
    <recommendedName>
        <fullName evidence="3">C-type lectin domain-containing protein</fullName>
    </recommendedName>
</protein>
<dbReference type="Proteomes" id="UP000018467">
    <property type="component" value="Unassembled WGS sequence"/>
</dbReference>
<keyword evidence="2" id="KW-0812">Transmembrane</keyword>
<dbReference type="AlphaFoldDB" id="A0A3B1JT22"/>
<evidence type="ECO:0000256" key="1">
    <source>
        <dbReference type="ARBA" id="ARBA00023157"/>
    </source>
</evidence>
<reference evidence="4" key="4">
    <citation type="submission" date="2025-09" db="UniProtKB">
        <authorList>
            <consortium name="Ensembl"/>
        </authorList>
    </citation>
    <scope>IDENTIFICATION</scope>
</reference>
<keyword evidence="2" id="KW-1133">Transmembrane helix</keyword>
<dbReference type="PROSITE" id="PS00615">
    <property type="entry name" value="C_TYPE_LECTIN_1"/>
    <property type="match status" value="1"/>
</dbReference>